<organism evidence="1 2">
    <name type="scientific">Hexamita inflata</name>
    <dbReference type="NCBI Taxonomy" id="28002"/>
    <lineage>
        <taxon>Eukaryota</taxon>
        <taxon>Metamonada</taxon>
        <taxon>Diplomonadida</taxon>
        <taxon>Hexamitidae</taxon>
        <taxon>Hexamitinae</taxon>
        <taxon>Hexamita</taxon>
    </lineage>
</organism>
<proteinExistence type="predicted"/>
<evidence type="ECO:0000313" key="2">
    <source>
        <dbReference type="Proteomes" id="UP001642409"/>
    </source>
</evidence>
<comment type="caution">
    <text evidence="1">The sequence shown here is derived from an EMBL/GenBank/DDBJ whole genome shotgun (WGS) entry which is preliminary data.</text>
</comment>
<protein>
    <submittedName>
        <fullName evidence="1">Hypothetical_protein</fullName>
    </submittedName>
</protein>
<evidence type="ECO:0000313" key="1">
    <source>
        <dbReference type="EMBL" id="CAL5990799.1"/>
    </source>
</evidence>
<dbReference type="EMBL" id="CAXDID020000026">
    <property type="protein sequence ID" value="CAL5990799.1"/>
    <property type="molecule type" value="Genomic_DNA"/>
</dbReference>
<gene>
    <name evidence="1" type="ORF">HINF_LOCUS11631</name>
</gene>
<reference evidence="1 2" key="1">
    <citation type="submission" date="2024-07" db="EMBL/GenBank/DDBJ databases">
        <authorList>
            <person name="Akdeniz Z."/>
        </authorList>
    </citation>
    <scope>NUCLEOTIDE SEQUENCE [LARGE SCALE GENOMIC DNA]</scope>
</reference>
<accession>A0ABP1HBK7</accession>
<keyword evidence="2" id="KW-1185">Reference proteome</keyword>
<dbReference type="Proteomes" id="UP001642409">
    <property type="component" value="Unassembled WGS sequence"/>
</dbReference>
<sequence>MSDVKIVSTVSTQQNNMQYDIYESLKIPKVLEPGEKSTVTIADTECLHKINKQIQLEQKQLHEAISSNVDQINRSLDSTKQLIEAKRNKLGELVALVDDLYQKQDVQMKQIDDRILKLTNYFIKYNLQ</sequence>
<name>A0ABP1HBK7_9EUKA</name>